<organism evidence="1 2">
    <name type="scientific">Candidatus Amesbacteria bacterium GW2011_GWC2_45_19</name>
    <dbReference type="NCBI Taxonomy" id="1618366"/>
    <lineage>
        <taxon>Bacteria</taxon>
        <taxon>Candidatus Amesiibacteriota</taxon>
    </lineage>
</organism>
<name>A0A0G1M385_9BACT</name>
<evidence type="ECO:0000313" key="1">
    <source>
        <dbReference type="EMBL" id="KKU02624.1"/>
    </source>
</evidence>
<dbReference type="AlphaFoldDB" id="A0A0G1M385"/>
<accession>A0A0G1M385</accession>
<reference evidence="1 2" key="1">
    <citation type="journal article" date="2015" name="Nature">
        <title>rRNA introns, odd ribosomes, and small enigmatic genomes across a large radiation of phyla.</title>
        <authorList>
            <person name="Brown C.T."/>
            <person name="Hug L.A."/>
            <person name="Thomas B.C."/>
            <person name="Sharon I."/>
            <person name="Castelle C.J."/>
            <person name="Singh A."/>
            <person name="Wilkins M.J."/>
            <person name="Williams K.H."/>
            <person name="Banfield J.F."/>
        </authorList>
    </citation>
    <scope>NUCLEOTIDE SEQUENCE [LARGE SCALE GENOMIC DNA]</scope>
</reference>
<dbReference type="Proteomes" id="UP000034264">
    <property type="component" value="Unassembled WGS sequence"/>
</dbReference>
<proteinExistence type="predicted"/>
<protein>
    <submittedName>
        <fullName evidence="1">Uncharacterized protein</fullName>
    </submittedName>
</protein>
<gene>
    <name evidence="1" type="ORF">UX05_C0010G0016</name>
</gene>
<dbReference type="EMBL" id="LCKS01000010">
    <property type="protein sequence ID" value="KKU02624.1"/>
    <property type="molecule type" value="Genomic_DNA"/>
</dbReference>
<evidence type="ECO:0000313" key="2">
    <source>
        <dbReference type="Proteomes" id="UP000034264"/>
    </source>
</evidence>
<sequence>MPDGPIIEGSFISTDGPETTSSHSATLQELRAKLDSDPLKHGAEVRRQWLEACRLVSDFHAPNSQLRPPAEQLRQVGVHPGWIAPDSQLVRFNGTTTSSKMLVQSFATDFGYADRADPGRIPNIQQHPTVVAILEQVRETLTGLHTYADGNPSTFALDKPPVESTYHIHGLHRTVADLSQQLGSKTASWIRRLS</sequence>
<comment type="caution">
    <text evidence="1">The sequence shown here is derived from an EMBL/GenBank/DDBJ whole genome shotgun (WGS) entry which is preliminary data.</text>
</comment>